<comment type="caution">
    <text evidence="3">The sequence shown here is derived from an EMBL/GenBank/DDBJ whole genome shotgun (WGS) entry which is preliminary data.</text>
</comment>
<feature type="transmembrane region" description="Helical" evidence="2">
    <location>
        <begin position="82"/>
        <end position="103"/>
    </location>
</feature>
<proteinExistence type="predicted"/>
<keyword evidence="4" id="KW-1185">Reference proteome</keyword>
<dbReference type="Proteomes" id="UP000794436">
    <property type="component" value="Unassembled WGS sequence"/>
</dbReference>
<gene>
    <name evidence="3" type="ORF">Poli38472_007947</name>
</gene>
<sequence>MPRVLQGLRARYEALQAWVHSTQYLGRYSIEKLHLFEHYQRTASSLRVVAVICLAPLPTFLALLAMDIVPMNDPHEGASHNAVAFIRSTLSHGLMTAMTLLPLKQALSLTDDEYAYKTIAVIAVLTSLTIEAVCIPLAFLWRFPLPFREMIGLPIWATSVATYNYLFAKKTLFRHWRRFKRYLPIVGVQLVVLYLWLGCSIGFAYLSLLPQILVIIAFPLLKVSLKSALWKYARRLDDISTDVTICLLEISGALFQTVCMQYVTSKALNALVMVTDLVQAVHEVRAHMKMDYLGDGKRTLLTARKIIESSVFPGHSVGDGEAPLRRKKTQSSDTNRDDGMASEVGQLSIRRRSSRLLLRSSDDSTSPLSTRHRDNGGASAASTPRGFGEKPRRQMRMQANSVYIPAQTVYRKSKRRLLDLDKVRADDLSGGRDSDPGAAEQSAVNIPIEALTSPPASGPRRRSSLPTTIQRGGSLVRIRLTASIKNPRIRLFCSSSVSKHTPPAFTEIEKPPEHSRHLARVHPVTAADIPSTQSPPLRLRAVQYAANQLEEPKPRRPSIQKAAELLRRRSKRGSAVIIDGIIVARPEQARILEQTLQLLFACEVLLFAEYMEVVIPFLYALCLGCDWVLPNGQYNLIVRDMSDSDIHLMLISSFMYALLELASLLVMYYVMKTKYGVSAFCQLAFVLERYWLTLQGKLVGAFIVIWNAATIHQGTDFSFEFKV</sequence>
<feature type="transmembrane region" description="Helical" evidence="2">
    <location>
        <begin position="648"/>
        <end position="670"/>
    </location>
</feature>
<dbReference type="AlphaFoldDB" id="A0A8K1CL77"/>
<evidence type="ECO:0000256" key="2">
    <source>
        <dbReference type="SAM" id="Phobius"/>
    </source>
</evidence>
<feature type="compositionally biased region" description="Basic and acidic residues" evidence="1">
    <location>
        <begin position="426"/>
        <end position="435"/>
    </location>
</feature>
<accession>A0A8K1CL77</accession>
<feature type="region of interest" description="Disordered" evidence="1">
    <location>
        <begin position="426"/>
        <end position="468"/>
    </location>
</feature>
<feature type="transmembrane region" description="Helical" evidence="2">
    <location>
        <begin position="115"/>
        <end position="139"/>
    </location>
</feature>
<protein>
    <submittedName>
        <fullName evidence="3">Uncharacterized protein</fullName>
    </submittedName>
</protein>
<keyword evidence="2" id="KW-0812">Transmembrane</keyword>
<keyword evidence="2" id="KW-0472">Membrane</keyword>
<feature type="transmembrane region" description="Helical" evidence="2">
    <location>
        <begin position="179"/>
        <end position="197"/>
    </location>
</feature>
<feature type="transmembrane region" description="Helical" evidence="2">
    <location>
        <begin position="48"/>
        <end position="70"/>
    </location>
</feature>
<evidence type="ECO:0000313" key="3">
    <source>
        <dbReference type="EMBL" id="TMW65305.1"/>
    </source>
</evidence>
<feature type="region of interest" description="Disordered" evidence="1">
    <location>
        <begin position="317"/>
        <end position="400"/>
    </location>
</feature>
<dbReference type="EMBL" id="SPLM01000037">
    <property type="protein sequence ID" value="TMW65305.1"/>
    <property type="molecule type" value="Genomic_DNA"/>
</dbReference>
<organism evidence="3 4">
    <name type="scientific">Pythium oligandrum</name>
    <name type="common">Mycoparasitic fungus</name>
    <dbReference type="NCBI Taxonomy" id="41045"/>
    <lineage>
        <taxon>Eukaryota</taxon>
        <taxon>Sar</taxon>
        <taxon>Stramenopiles</taxon>
        <taxon>Oomycota</taxon>
        <taxon>Peronosporomycetes</taxon>
        <taxon>Pythiales</taxon>
        <taxon>Pythiaceae</taxon>
        <taxon>Pythium</taxon>
    </lineage>
</organism>
<feature type="transmembrane region" description="Helical" evidence="2">
    <location>
        <begin position="151"/>
        <end position="167"/>
    </location>
</feature>
<evidence type="ECO:0000256" key="1">
    <source>
        <dbReference type="SAM" id="MobiDB-lite"/>
    </source>
</evidence>
<feature type="transmembrane region" description="Helical" evidence="2">
    <location>
        <begin position="203"/>
        <end position="225"/>
    </location>
</feature>
<feature type="compositionally biased region" description="Low complexity" evidence="1">
    <location>
        <begin position="355"/>
        <end position="369"/>
    </location>
</feature>
<name>A0A8K1CL77_PYTOL</name>
<reference evidence="3" key="1">
    <citation type="submission" date="2019-03" db="EMBL/GenBank/DDBJ databases">
        <title>Long read genome sequence of the mycoparasitic Pythium oligandrum ATCC 38472 isolated from sugarbeet rhizosphere.</title>
        <authorList>
            <person name="Gaulin E."/>
        </authorList>
    </citation>
    <scope>NUCLEOTIDE SEQUENCE</scope>
    <source>
        <strain evidence="3">ATCC 38472_TT</strain>
    </source>
</reference>
<keyword evidence="2" id="KW-1133">Transmembrane helix</keyword>
<dbReference type="OrthoDB" id="167142at2759"/>
<feature type="transmembrane region" description="Helical" evidence="2">
    <location>
        <begin position="690"/>
        <end position="709"/>
    </location>
</feature>
<evidence type="ECO:0000313" key="4">
    <source>
        <dbReference type="Proteomes" id="UP000794436"/>
    </source>
</evidence>